<evidence type="ECO:0000313" key="4">
    <source>
        <dbReference type="Proteomes" id="UP000222531"/>
    </source>
</evidence>
<feature type="compositionally biased region" description="Gly residues" evidence="1">
    <location>
        <begin position="60"/>
        <end position="70"/>
    </location>
</feature>
<dbReference type="OrthoDB" id="3419910at2"/>
<feature type="transmembrane region" description="Helical" evidence="2">
    <location>
        <begin position="98"/>
        <end position="116"/>
    </location>
</feature>
<keyword evidence="2" id="KW-0812">Transmembrane</keyword>
<accession>A0A2G1XQL3</accession>
<keyword evidence="2" id="KW-0472">Membrane</keyword>
<name>A0A2G1XQL3_STRCJ</name>
<organism evidence="3 4">
    <name type="scientific">Streptomyces cinnamoneus</name>
    <name type="common">Streptoverticillium cinnamoneum</name>
    <dbReference type="NCBI Taxonomy" id="53446"/>
    <lineage>
        <taxon>Bacteria</taxon>
        <taxon>Bacillati</taxon>
        <taxon>Actinomycetota</taxon>
        <taxon>Actinomycetes</taxon>
        <taxon>Kitasatosporales</taxon>
        <taxon>Streptomycetaceae</taxon>
        <taxon>Streptomyces</taxon>
        <taxon>Streptomyces cinnamoneus group</taxon>
    </lineage>
</organism>
<reference evidence="3 4" key="1">
    <citation type="journal article" date="2017" name="Biochemistry">
        <title>Identification of the Biosynthetic Pathway for the Antibiotic Bicyclomycin.</title>
        <authorList>
            <person name="Patteson J."/>
            <person name="Cai W."/>
            <person name="Johnson R.A."/>
            <person name="Santa Maria K."/>
            <person name="Li B."/>
        </authorList>
    </citation>
    <scope>NUCLEOTIDE SEQUENCE [LARGE SCALE GENOMIC DNA]</scope>
    <source>
        <strain evidence="3 4">ATCC 21532</strain>
    </source>
</reference>
<feature type="region of interest" description="Disordered" evidence="1">
    <location>
        <begin position="351"/>
        <end position="388"/>
    </location>
</feature>
<feature type="compositionally biased region" description="Basic and acidic residues" evidence="1">
    <location>
        <begin position="364"/>
        <end position="388"/>
    </location>
</feature>
<evidence type="ECO:0000313" key="3">
    <source>
        <dbReference type="EMBL" id="PHQ53439.1"/>
    </source>
</evidence>
<keyword evidence="2" id="KW-1133">Transmembrane helix</keyword>
<feature type="compositionally biased region" description="Basic and acidic residues" evidence="1">
    <location>
        <begin position="1"/>
        <end position="53"/>
    </location>
</feature>
<protein>
    <submittedName>
        <fullName evidence="3">Uncharacterized protein</fullName>
    </submittedName>
</protein>
<keyword evidence="4" id="KW-1185">Reference proteome</keyword>
<evidence type="ECO:0000256" key="2">
    <source>
        <dbReference type="SAM" id="Phobius"/>
    </source>
</evidence>
<gene>
    <name evidence="3" type="ORF">BLA24_00450</name>
</gene>
<dbReference type="AlphaFoldDB" id="A0A2G1XQL3"/>
<dbReference type="EMBL" id="NHZO01000012">
    <property type="protein sequence ID" value="PHQ53439.1"/>
    <property type="molecule type" value="Genomic_DNA"/>
</dbReference>
<sequence length="388" mass="42093">MTVEPPERPLTDEDWERFARDTEQSIRESAPKEPSARARMVTDRLRRQDEAAAKARRKGLGGFLGRGGGNVPPSYPEGWRTGPAWQEMNGKAARKRRILGGVGVVLAVAVGATFVLNPGDVLSRIPGGWGKEKEAPASSEGTATLDRPFAGSPAEEYADGAAGIVLPEATAVGQVPKERVASALQLTKDFLVAANLDPATLRGERPAAALDLLDPEQEGMIAKASASLREPDRENDPLTLFSRFDPDEVRVVGGAVKTQGRMTFAEGKGGVVTIHADYTFVYPLTKKDKGSRQVARSIVRRVVDTEILDPARFSVTPGKLVIARHMMDIGNTTCDVHDGFIHPRFPRLVRHGEKEDESGPSVDPYDRSRELGAEDEVRRGECGKVTRT</sequence>
<proteinExistence type="predicted"/>
<feature type="region of interest" description="Disordered" evidence="1">
    <location>
        <begin position="1"/>
        <end position="80"/>
    </location>
</feature>
<comment type="caution">
    <text evidence="3">The sequence shown here is derived from an EMBL/GenBank/DDBJ whole genome shotgun (WGS) entry which is preliminary data.</text>
</comment>
<dbReference type="Proteomes" id="UP000222531">
    <property type="component" value="Unassembled WGS sequence"/>
</dbReference>
<evidence type="ECO:0000256" key="1">
    <source>
        <dbReference type="SAM" id="MobiDB-lite"/>
    </source>
</evidence>